<name>A0A8H7ERF2_9FUNG</name>
<sequence>METPKRKEVKRNMTLGPQTPIEDWEVERVTVMRDNREYRDRAEYLERKVEEDQAMYEKNTASLLREMKMKETLLEKRLQDVESQLMEEIRELQQQLETEKQEHEDDVRELRSQYEKMMQAEHKKHNQRISSLQERLNSKDAAYEALQKSYLGREEGDTDDLQLAKDELAKERSKHAKERAQWDEERAKHVEAMEALKTTLLATSATDGDEAAPVSDNLLKENQQYQHQLEVIKEQQRKDNAHIAELQIQVEATEKKLRDSEERQKQKIAHLTENFDSEMARLRDLFFNESREMAMHNEAKMQNLQSEHEEILRETKERFETEKAVWQIEHQSIVDKMGREFKKDKEDTVARLEHEWRTKVQDIQASMSQDAMDVQAHWENKLEEIEEARLKELKRLKTELDVVKDRLGKEIDRRHGVQEDMVALEKQLRDEVAELILYKFKATELQKHKQTLENKINEIRLHGHYKLQEDSRYARQLAHNILGILAPEDSRPFPHQTSLADMLHASIRHVTTLYVQRGVLERTVESQYALNSYSYGY</sequence>
<dbReference type="AlphaFoldDB" id="A0A8H7ERF2"/>
<evidence type="ECO:0000313" key="2">
    <source>
        <dbReference type="EMBL" id="KAF7727239.1"/>
    </source>
</evidence>
<comment type="caution">
    <text evidence="2">The sequence shown here is derived from an EMBL/GenBank/DDBJ whole genome shotgun (WGS) entry which is preliminary data.</text>
</comment>
<dbReference type="EMBL" id="JABAYA010000061">
    <property type="protein sequence ID" value="KAF7727239.1"/>
    <property type="molecule type" value="Genomic_DNA"/>
</dbReference>
<keyword evidence="3" id="KW-1185">Reference proteome</keyword>
<evidence type="ECO:0000313" key="3">
    <source>
        <dbReference type="Proteomes" id="UP000605846"/>
    </source>
</evidence>
<feature type="coiled-coil region" evidence="1">
    <location>
        <begin position="35"/>
        <end position="185"/>
    </location>
</feature>
<feature type="coiled-coil region" evidence="1">
    <location>
        <begin position="215"/>
        <end position="263"/>
    </location>
</feature>
<keyword evidence="1" id="KW-0175">Coiled coil</keyword>
<protein>
    <submittedName>
        <fullName evidence="2">Uncharacterized protein</fullName>
    </submittedName>
</protein>
<dbReference type="OrthoDB" id="2288664at2759"/>
<gene>
    <name evidence="2" type="ORF">EC973_007852</name>
</gene>
<organism evidence="2 3">
    <name type="scientific">Apophysomyces ossiformis</name>
    <dbReference type="NCBI Taxonomy" id="679940"/>
    <lineage>
        <taxon>Eukaryota</taxon>
        <taxon>Fungi</taxon>
        <taxon>Fungi incertae sedis</taxon>
        <taxon>Mucoromycota</taxon>
        <taxon>Mucoromycotina</taxon>
        <taxon>Mucoromycetes</taxon>
        <taxon>Mucorales</taxon>
        <taxon>Mucorineae</taxon>
        <taxon>Mucoraceae</taxon>
        <taxon>Apophysomyces</taxon>
    </lineage>
</organism>
<accession>A0A8H7ERF2</accession>
<dbReference type="Proteomes" id="UP000605846">
    <property type="component" value="Unassembled WGS sequence"/>
</dbReference>
<proteinExistence type="predicted"/>
<evidence type="ECO:0000256" key="1">
    <source>
        <dbReference type="SAM" id="Coils"/>
    </source>
</evidence>
<reference evidence="2" key="1">
    <citation type="submission" date="2020-01" db="EMBL/GenBank/DDBJ databases">
        <title>Genome Sequencing of Three Apophysomyces-Like Fungal Strains Confirms a Novel Fungal Genus in the Mucoromycota with divergent Burkholderia-like Endosymbiotic Bacteria.</title>
        <authorList>
            <person name="Stajich J.E."/>
            <person name="Macias A.M."/>
            <person name="Carter-House D."/>
            <person name="Lovett B."/>
            <person name="Kasson L.R."/>
            <person name="Berry K."/>
            <person name="Grigoriev I."/>
            <person name="Chang Y."/>
            <person name="Spatafora J."/>
            <person name="Kasson M.T."/>
        </authorList>
    </citation>
    <scope>NUCLEOTIDE SEQUENCE</scope>
    <source>
        <strain evidence="2">NRRL A-21654</strain>
    </source>
</reference>